<gene>
    <name evidence="6" type="ORF">BX592_10827</name>
</gene>
<keyword evidence="7" id="KW-1185">Reference proteome</keyword>
<evidence type="ECO:0000313" key="7">
    <source>
        <dbReference type="Proteomes" id="UP000295509"/>
    </source>
</evidence>
<dbReference type="Proteomes" id="UP000295509">
    <property type="component" value="Unassembled WGS sequence"/>
</dbReference>
<sequence length="423" mass="47703">MAASCYSADTQHSIPGGCPAFALPPVTEGLTPFEVHVPQAAIDDLRLRLKLVRWPERETVNDWSQGVPLACAQALVDYWVNQYDWRKFESRINRFAQFRTRIDGIGIHFIHARSPHPRALPMILTHGWPGSVIEFFDVIERLTDPTKFGGRADDAFDVVVPSIPGFGFSDKPAEKGWNIERIARAWAVLMRERLGYERWVAQGGDWGSAITHALASQRPEGLIGAHVNLPLVAPEVLPTRPGNDEQRALQSIGLFLDRNAGYADEMNTRPQTIGYALNDSPLALAMWMYEKFGEWTDNRGNPEDALTRDQMLDDISLYWFTGTGASSARLYWESCAGKTIREHTFFSSTRASSARIELPMAASLSPRENYFAPRAWAEAAWSNLFYWHEVDRGGHFAALEQPELFATEMWQAFRVLRDATSTQ</sequence>
<feature type="active site" description="Nucleophile" evidence="4">
    <location>
        <position position="205"/>
    </location>
</feature>
<evidence type="ECO:0000256" key="1">
    <source>
        <dbReference type="ARBA" id="ARBA00010088"/>
    </source>
</evidence>
<feature type="active site" description="Proton acceptor" evidence="4">
    <location>
        <position position="395"/>
    </location>
</feature>
<dbReference type="AlphaFoldDB" id="A0A4R8LUF2"/>
<name>A0A4R8LUF2_9BURK</name>
<dbReference type="PANTHER" id="PTHR21661">
    <property type="entry name" value="EPOXIDE HYDROLASE 1-RELATED"/>
    <property type="match status" value="1"/>
</dbReference>
<keyword evidence="2" id="KW-0058">Aromatic hydrocarbons catabolism</keyword>
<dbReference type="PIRSF" id="PIRSF001112">
    <property type="entry name" value="Epoxide_hydrolase"/>
    <property type="match status" value="1"/>
</dbReference>
<dbReference type="PANTHER" id="PTHR21661:SF35">
    <property type="entry name" value="EPOXIDE HYDROLASE"/>
    <property type="match status" value="1"/>
</dbReference>
<reference evidence="6 7" key="1">
    <citation type="submission" date="2019-03" db="EMBL/GenBank/DDBJ databases">
        <title>Genomic Encyclopedia of Type Strains, Phase III (KMG-III): the genomes of soil and plant-associated and newly described type strains.</title>
        <authorList>
            <person name="Whitman W."/>
        </authorList>
    </citation>
    <scope>NUCLEOTIDE SEQUENCE [LARGE SCALE GENOMIC DNA]</scope>
    <source>
        <strain evidence="6 7">LMG 29544</strain>
    </source>
</reference>
<evidence type="ECO:0000259" key="5">
    <source>
        <dbReference type="Pfam" id="PF06441"/>
    </source>
</evidence>
<feature type="active site" description="Proton donor" evidence="4">
    <location>
        <position position="331"/>
    </location>
</feature>
<dbReference type="Pfam" id="PF06441">
    <property type="entry name" value="EHN"/>
    <property type="match status" value="1"/>
</dbReference>
<protein>
    <submittedName>
        <fullName evidence="6">Pimeloyl-ACP methyl ester carboxylesterase</fullName>
    </submittedName>
</protein>
<dbReference type="SUPFAM" id="SSF53474">
    <property type="entry name" value="alpha/beta-Hydrolases"/>
    <property type="match status" value="1"/>
</dbReference>
<dbReference type="GO" id="GO:0004301">
    <property type="term" value="F:epoxide hydrolase activity"/>
    <property type="evidence" value="ECO:0007669"/>
    <property type="project" value="TreeGrafter"/>
</dbReference>
<comment type="similarity">
    <text evidence="1">Belongs to the peptidase S33 family.</text>
</comment>
<dbReference type="GO" id="GO:0097176">
    <property type="term" value="P:epoxide metabolic process"/>
    <property type="evidence" value="ECO:0007669"/>
    <property type="project" value="TreeGrafter"/>
</dbReference>
<evidence type="ECO:0000256" key="4">
    <source>
        <dbReference type="PIRSR" id="PIRSR001112-1"/>
    </source>
</evidence>
<dbReference type="RefSeq" id="WP_377681476.1">
    <property type="nucleotide sequence ID" value="NZ_JBHLUW010000003.1"/>
</dbReference>
<evidence type="ECO:0000256" key="2">
    <source>
        <dbReference type="ARBA" id="ARBA00022797"/>
    </source>
</evidence>
<comment type="caution">
    <text evidence="6">The sequence shown here is derived from an EMBL/GenBank/DDBJ whole genome shotgun (WGS) entry which is preliminary data.</text>
</comment>
<proteinExistence type="inferred from homology"/>
<dbReference type="PRINTS" id="PR00412">
    <property type="entry name" value="EPOXHYDRLASE"/>
</dbReference>
<organism evidence="6 7">
    <name type="scientific">Paraburkholderia rhizosphaerae</name>
    <dbReference type="NCBI Taxonomy" id="480658"/>
    <lineage>
        <taxon>Bacteria</taxon>
        <taxon>Pseudomonadati</taxon>
        <taxon>Pseudomonadota</taxon>
        <taxon>Betaproteobacteria</taxon>
        <taxon>Burkholderiales</taxon>
        <taxon>Burkholderiaceae</taxon>
        <taxon>Paraburkholderia</taxon>
    </lineage>
</organism>
<dbReference type="InterPro" id="IPR000639">
    <property type="entry name" value="Epox_hydrolase-like"/>
</dbReference>
<dbReference type="InterPro" id="IPR010497">
    <property type="entry name" value="Epoxide_hydro_N"/>
</dbReference>
<dbReference type="InterPro" id="IPR016292">
    <property type="entry name" value="Epoxide_hydrolase"/>
</dbReference>
<keyword evidence="3" id="KW-0378">Hydrolase</keyword>
<evidence type="ECO:0000313" key="6">
    <source>
        <dbReference type="EMBL" id="TDY50792.1"/>
    </source>
</evidence>
<evidence type="ECO:0000256" key="3">
    <source>
        <dbReference type="ARBA" id="ARBA00022801"/>
    </source>
</evidence>
<dbReference type="Gene3D" id="3.40.50.1820">
    <property type="entry name" value="alpha/beta hydrolase"/>
    <property type="match status" value="1"/>
</dbReference>
<dbReference type="InterPro" id="IPR029058">
    <property type="entry name" value="AB_hydrolase_fold"/>
</dbReference>
<feature type="domain" description="Epoxide hydrolase N-terminal" evidence="5">
    <location>
        <begin position="31"/>
        <end position="135"/>
    </location>
</feature>
<accession>A0A4R8LUF2</accession>
<dbReference type="EMBL" id="SORE01000008">
    <property type="protein sequence ID" value="TDY50792.1"/>
    <property type="molecule type" value="Genomic_DNA"/>
</dbReference>